<feature type="domain" description="Peptidase M12B" evidence="10">
    <location>
        <begin position="35"/>
        <end position="258"/>
    </location>
</feature>
<proteinExistence type="predicted"/>
<feature type="active site" evidence="8">
    <location>
        <position position="206"/>
    </location>
</feature>
<reference evidence="11 12" key="1">
    <citation type="submission" date="2024-01" db="EMBL/GenBank/DDBJ databases">
        <title>The genome of the rayed Mediterranean limpet Patella caerulea (Linnaeus, 1758).</title>
        <authorList>
            <person name="Anh-Thu Weber A."/>
            <person name="Halstead-Nussloch G."/>
        </authorList>
    </citation>
    <scope>NUCLEOTIDE SEQUENCE [LARGE SCALE GENOMIC DNA]</scope>
    <source>
        <strain evidence="11">AATW-2023a</strain>
        <tissue evidence="11">Whole specimen</tissue>
    </source>
</reference>
<dbReference type="Pfam" id="PF13688">
    <property type="entry name" value="Reprolysin_5"/>
    <property type="match status" value="1"/>
</dbReference>
<name>A0AAN8G6Q5_PATCE</name>
<keyword evidence="9" id="KW-0732">Signal</keyword>
<keyword evidence="4 8" id="KW-0862">Zinc</keyword>
<dbReference type="SUPFAM" id="SSF55486">
    <property type="entry name" value="Metalloproteases ('zincins'), catalytic domain"/>
    <property type="match status" value="1"/>
</dbReference>
<feature type="binding site" evidence="8">
    <location>
        <position position="215"/>
    </location>
    <ligand>
        <name>Zn(2+)</name>
        <dbReference type="ChEBI" id="CHEBI:29105"/>
        <note>catalytic</note>
    </ligand>
</feature>
<evidence type="ECO:0000256" key="4">
    <source>
        <dbReference type="ARBA" id="ARBA00022833"/>
    </source>
</evidence>
<keyword evidence="1" id="KW-0645">Protease</keyword>
<keyword evidence="2 8" id="KW-0479">Metal-binding</keyword>
<gene>
    <name evidence="11" type="ORF">SNE40_023152</name>
</gene>
<dbReference type="InterPro" id="IPR041645">
    <property type="entry name" value="ADAMTS_CR_2"/>
</dbReference>
<comment type="caution">
    <text evidence="11">The sequence shown here is derived from an EMBL/GenBank/DDBJ whole genome shotgun (WGS) entry which is preliminary data.</text>
</comment>
<evidence type="ECO:0000313" key="12">
    <source>
        <dbReference type="Proteomes" id="UP001347796"/>
    </source>
</evidence>
<evidence type="ECO:0000259" key="10">
    <source>
        <dbReference type="PROSITE" id="PS50215"/>
    </source>
</evidence>
<keyword evidence="3" id="KW-0378">Hydrolase</keyword>
<evidence type="ECO:0000256" key="1">
    <source>
        <dbReference type="ARBA" id="ARBA00022670"/>
    </source>
</evidence>
<keyword evidence="6" id="KW-1015">Disulfide bond</keyword>
<comment type="caution">
    <text evidence="8">Lacks conserved residue(s) required for the propagation of feature annotation.</text>
</comment>
<evidence type="ECO:0000256" key="9">
    <source>
        <dbReference type="SAM" id="SignalP"/>
    </source>
</evidence>
<dbReference type="PROSITE" id="PS50215">
    <property type="entry name" value="ADAM_MEPRO"/>
    <property type="match status" value="1"/>
</dbReference>
<dbReference type="PANTHER" id="PTHR11905:SF159">
    <property type="entry name" value="ADAM METALLOPROTEASE"/>
    <property type="match status" value="1"/>
</dbReference>
<dbReference type="EMBL" id="JAZGQO010000021">
    <property type="protein sequence ID" value="KAK6166468.1"/>
    <property type="molecule type" value="Genomic_DNA"/>
</dbReference>
<evidence type="ECO:0000256" key="7">
    <source>
        <dbReference type="ARBA" id="ARBA00023180"/>
    </source>
</evidence>
<dbReference type="GO" id="GO:0004222">
    <property type="term" value="F:metalloendopeptidase activity"/>
    <property type="evidence" value="ECO:0007669"/>
    <property type="project" value="InterPro"/>
</dbReference>
<feature type="binding site" evidence="8">
    <location>
        <position position="205"/>
    </location>
    <ligand>
        <name>Zn(2+)</name>
        <dbReference type="ChEBI" id="CHEBI:29105"/>
        <note>catalytic</note>
    </ligand>
</feature>
<feature type="chain" id="PRO_5043044538" description="Peptidase M12B domain-containing protein" evidence="9">
    <location>
        <begin position="24"/>
        <end position="664"/>
    </location>
</feature>
<dbReference type="Gene3D" id="3.40.390.10">
    <property type="entry name" value="Collagenase (Catalytic Domain)"/>
    <property type="match status" value="1"/>
</dbReference>
<feature type="signal peptide" evidence="9">
    <location>
        <begin position="1"/>
        <end position="23"/>
    </location>
</feature>
<feature type="binding site" evidence="8">
    <location>
        <position position="209"/>
    </location>
    <ligand>
        <name>Zn(2+)</name>
        <dbReference type="ChEBI" id="CHEBI:29105"/>
        <note>catalytic</note>
    </ligand>
</feature>
<evidence type="ECO:0000256" key="8">
    <source>
        <dbReference type="PROSITE-ProRule" id="PRU00276"/>
    </source>
</evidence>
<dbReference type="Gene3D" id="3.40.1620.60">
    <property type="match status" value="1"/>
</dbReference>
<keyword evidence="7" id="KW-0325">Glycoprotein</keyword>
<keyword evidence="5" id="KW-0482">Metalloprotease</keyword>
<dbReference type="AlphaFoldDB" id="A0AAN8G6Q5"/>
<evidence type="ECO:0000313" key="11">
    <source>
        <dbReference type="EMBL" id="KAK6166468.1"/>
    </source>
</evidence>
<dbReference type="Pfam" id="PF17771">
    <property type="entry name" value="ADAMTS_CR_2"/>
    <property type="match status" value="1"/>
</dbReference>
<organism evidence="11 12">
    <name type="scientific">Patella caerulea</name>
    <name type="common">Rayed Mediterranean limpet</name>
    <dbReference type="NCBI Taxonomy" id="87958"/>
    <lineage>
        <taxon>Eukaryota</taxon>
        <taxon>Metazoa</taxon>
        <taxon>Spiralia</taxon>
        <taxon>Lophotrochozoa</taxon>
        <taxon>Mollusca</taxon>
        <taxon>Gastropoda</taxon>
        <taxon>Patellogastropoda</taxon>
        <taxon>Patelloidea</taxon>
        <taxon>Patellidae</taxon>
        <taxon>Patella</taxon>
    </lineage>
</organism>
<dbReference type="Proteomes" id="UP001347796">
    <property type="component" value="Unassembled WGS sequence"/>
</dbReference>
<dbReference type="InterPro" id="IPR001590">
    <property type="entry name" value="Peptidase_M12B"/>
</dbReference>
<dbReference type="PANTHER" id="PTHR11905">
    <property type="entry name" value="ADAM A DISINTEGRIN AND METALLOPROTEASE DOMAIN"/>
    <property type="match status" value="1"/>
</dbReference>
<dbReference type="GO" id="GO:0006509">
    <property type="term" value="P:membrane protein ectodomain proteolysis"/>
    <property type="evidence" value="ECO:0007669"/>
    <property type="project" value="TreeGrafter"/>
</dbReference>
<dbReference type="InterPro" id="IPR024079">
    <property type="entry name" value="MetalloPept_cat_dom_sf"/>
</dbReference>
<evidence type="ECO:0000256" key="2">
    <source>
        <dbReference type="ARBA" id="ARBA00022723"/>
    </source>
</evidence>
<sequence>MLSYMIVPVLFFLTSPFIQTTHGAKELNYVYDPPNEIELLMVVDNEAYSRWYQREGGDHGAGRQMRTQQAITKYVTSVVHGMNSIFKTLESQDVRVHISLVDILIIQTEEGGTWLSSLSKAGFPRNIVKATKALEAFNDWVWKHKSLLPAHDHAMLLTGFDLQSKHETPGRLTTGHAYLGTMCREASVSVVENQFNFEDVEAASHELGHSLGSEHDGEGNVCTDKDGYLMAPIIKVNATYRWFFSSCSVDYIQELIDQLASEGKNCLYHKNNVGHMPIQPNADVQLGELLTPDQQCVLIEGPGSFLCRDFYGANDYPTLCRNMWCHNVTSRTQNKQTCNTFLGSDGFVCGNQKRCVQGECVVDSSAPDVLDHCPHGDEQGIIWKNLTCADIIELTPEQCYDPVTQKKCCASCDKIDTGDLQCPFGDKSSWCRTHLEIPVGCYNNEDLCCGTCAKLKQTAKPECAYGDRSTWCNTTLQVPMGCYDNEQLCCETCKKHKIQSNPECPYGDKSSWCSTKLTVPYDCYKNSELCCSTCAKHYKPQTRGCEYGDKSTWCAKEMKAPSGCYLNSELCCGTCSQYYNSSDVGCEYGDKHSDCSKVDFPMGCYKNQLLCCGSCRPLKRPDRRGCEFGDKSLWCKNRLRPVQDCPLNMDLCCGTCQYKDAKNG</sequence>
<evidence type="ECO:0000256" key="3">
    <source>
        <dbReference type="ARBA" id="ARBA00022801"/>
    </source>
</evidence>
<dbReference type="GO" id="GO:0046872">
    <property type="term" value="F:metal ion binding"/>
    <property type="evidence" value="ECO:0007669"/>
    <property type="project" value="UniProtKB-KW"/>
</dbReference>
<accession>A0AAN8G6Q5</accession>
<keyword evidence="12" id="KW-1185">Reference proteome</keyword>
<evidence type="ECO:0000256" key="6">
    <source>
        <dbReference type="ARBA" id="ARBA00023157"/>
    </source>
</evidence>
<protein>
    <recommendedName>
        <fullName evidence="10">Peptidase M12B domain-containing protein</fullName>
    </recommendedName>
</protein>
<evidence type="ECO:0000256" key="5">
    <source>
        <dbReference type="ARBA" id="ARBA00023049"/>
    </source>
</evidence>